<evidence type="ECO:0000259" key="1">
    <source>
        <dbReference type="PROSITE" id="PS50013"/>
    </source>
</evidence>
<dbReference type="PROSITE" id="PS50013">
    <property type="entry name" value="CHROMO_2"/>
    <property type="match status" value="1"/>
</dbReference>
<dbReference type="InterPro" id="IPR016197">
    <property type="entry name" value="Chromo-like_dom_sf"/>
</dbReference>
<dbReference type="InterPro" id="IPR000953">
    <property type="entry name" value="Chromo/chromo_shadow_dom"/>
</dbReference>
<dbReference type="VEuPathDB" id="FungiDB:H310_15307"/>
<accession>A0A418AKE2</accession>
<keyword evidence="3" id="KW-1185">Reference proteome</keyword>
<dbReference type="EMBL" id="QUSY01001624">
    <property type="protein sequence ID" value="RHY24294.1"/>
    <property type="molecule type" value="Genomic_DNA"/>
</dbReference>
<feature type="domain" description="Chromo" evidence="1">
    <location>
        <begin position="120"/>
        <end position="181"/>
    </location>
</feature>
<dbReference type="AlphaFoldDB" id="A0A418AKE2"/>
<proteinExistence type="predicted"/>
<comment type="caution">
    <text evidence="2">The sequence shown here is derived from an EMBL/GenBank/DDBJ whole genome shotgun (WGS) entry which is preliminary data.</text>
</comment>
<dbReference type="SUPFAM" id="SSF54160">
    <property type="entry name" value="Chromo domain-like"/>
    <property type="match status" value="1"/>
</dbReference>
<dbReference type="Proteomes" id="UP000285060">
    <property type="component" value="Unassembled WGS sequence"/>
</dbReference>
<organism evidence="2 3">
    <name type="scientific">Aphanomyces invadans</name>
    <dbReference type="NCBI Taxonomy" id="157072"/>
    <lineage>
        <taxon>Eukaryota</taxon>
        <taxon>Sar</taxon>
        <taxon>Stramenopiles</taxon>
        <taxon>Oomycota</taxon>
        <taxon>Saprolegniomycetes</taxon>
        <taxon>Saprolegniales</taxon>
        <taxon>Verrucalvaceae</taxon>
        <taxon>Aphanomyces</taxon>
    </lineage>
</organism>
<evidence type="ECO:0000313" key="3">
    <source>
        <dbReference type="Proteomes" id="UP000285060"/>
    </source>
</evidence>
<sequence length="189" mass="21645">MLDDVRDKHMAKLKIAMDKLHRDVFTRSDKKTRVKFANLAEGDFVLVGTVVQRPTKLALQWRGSQQVVRVITDHVMETQELVPPYGLSTHHAYRMKMYHEGGREVTEDLIEHIAFGNGGFHVERLEEPRVAANGRYDVRVKWLGLDAEESSCEPVDNFLEDIPVVLRKWCAAHKDEDHDADMMANLGLP</sequence>
<reference evidence="2 3" key="1">
    <citation type="submission" date="2018-08" db="EMBL/GenBank/DDBJ databases">
        <title>Aphanomyces genome sequencing and annotation.</title>
        <authorList>
            <person name="Minardi D."/>
            <person name="Oidtmann B."/>
            <person name="Van Der Giezen M."/>
            <person name="Studholme D.J."/>
        </authorList>
    </citation>
    <scope>NUCLEOTIDE SEQUENCE [LARGE SCALE GENOMIC DNA]</scope>
    <source>
        <strain evidence="2 3">NJM0002</strain>
    </source>
</reference>
<name>A0A418AKE2_9STRA</name>
<gene>
    <name evidence="2" type="ORF">DYB32_008902</name>
</gene>
<protein>
    <recommendedName>
        <fullName evidence="1">Chromo domain-containing protein</fullName>
    </recommendedName>
</protein>
<evidence type="ECO:0000313" key="2">
    <source>
        <dbReference type="EMBL" id="RHY24294.1"/>
    </source>
</evidence>
<dbReference type="Gene3D" id="2.40.50.40">
    <property type="match status" value="1"/>
</dbReference>